<dbReference type="EMBL" id="FOSP01000052">
    <property type="protein sequence ID" value="SFL27875.1"/>
    <property type="molecule type" value="Genomic_DNA"/>
</dbReference>
<dbReference type="GO" id="GO:0004553">
    <property type="term" value="F:hydrolase activity, hydrolyzing O-glycosyl compounds"/>
    <property type="evidence" value="ECO:0007669"/>
    <property type="project" value="InterPro"/>
</dbReference>
<dbReference type="Gene3D" id="1.10.1330.10">
    <property type="entry name" value="Dockerin domain"/>
    <property type="match status" value="1"/>
</dbReference>
<protein>
    <recommendedName>
        <fullName evidence="3">Dockerin domain-containing protein</fullName>
    </recommendedName>
</protein>
<keyword evidence="2" id="KW-1185">Reference proteome</keyword>
<proteinExistence type="predicted"/>
<name>A0A1I4GCW0_9PROT</name>
<dbReference type="InterPro" id="IPR036439">
    <property type="entry name" value="Dockerin_dom_sf"/>
</dbReference>
<evidence type="ECO:0008006" key="3">
    <source>
        <dbReference type="Google" id="ProtNLM"/>
    </source>
</evidence>
<dbReference type="Proteomes" id="UP000199533">
    <property type="component" value="Unassembled WGS sequence"/>
</dbReference>
<evidence type="ECO:0000313" key="1">
    <source>
        <dbReference type="EMBL" id="SFL27875.1"/>
    </source>
</evidence>
<dbReference type="AlphaFoldDB" id="A0A1I4GCW0"/>
<reference evidence="2" key="1">
    <citation type="submission" date="2016-10" db="EMBL/GenBank/DDBJ databases">
        <authorList>
            <person name="Varghese N."/>
            <person name="Submissions S."/>
        </authorList>
    </citation>
    <scope>NUCLEOTIDE SEQUENCE [LARGE SCALE GENOMIC DNA]</scope>
    <source>
        <strain evidence="2">Nm69</strain>
    </source>
</reference>
<dbReference type="InterPro" id="IPR002105">
    <property type="entry name" value="Dockerin_1_rpt"/>
</dbReference>
<organism evidence="1 2">
    <name type="scientific">Nitrosomonas aestuarii</name>
    <dbReference type="NCBI Taxonomy" id="52441"/>
    <lineage>
        <taxon>Bacteria</taxon>
        <taxon>Pseudomonadati</taxon>
        <taxon>Pseudomonadota</taxon>
        <taxon>Betaproteobacteria</taxon>
        <taxon>Nitrosomonadales</taxon>
        <taxon>Nitrosomonadaceae</taxon>
        <taxon>Nitrosomonas</taxon>
    </lineage>
</organism>
<dbReference type="Pfam" id="PF00404">
    <property type="entry name" value="Dockerin_1"/>
    <property type="match status" value="1"/>
</dbReference>
<evidence type="ECO:0000313" key="2">
    <source>
        <dbReference type="Proteomes" id="UP000199533"/>
    </source>
</evidence>
<dbReference type="PROSITE" id="PS00018">
    <property type="entry name" value="EF_HAND_1"/>
    <property type="match status" value="1"/>
</dbReference>
<sequence length="327" mass="35530">MKDSLDKMFFAVIFGLVISSLVIPVHAGITIIGIERTVFHKGEFSSPFLTSTGAESDKTWNEFETETVSGSFNKELQEDADGFDPGASKVRHFLRTIVQQDSTTEKASESIFSGKGFARIDIIVDANVSPTIEATTRSRAVITFSIDTLVNYSLAGSLRAEATVEGSDNLFTYRFASEVKLSSIETGNVFNEFVSAGQKEIKSNGLLQPGKTYRFEVITEGESSAYVADGSRNTIVGITEFDLEFKVIPKQGNVDSALSFVLEPIAGDINDDGVVDRNDLIMLLKERGNTVDSSDCGAVCDLDGDGLITIHDARKLVLLCTWAQCMP</sequence>
<dbReference type="SUPFAM" id="SSF63446">
    <property type="entry name" value="Type I dockerin domain"/>
    <property type="match status" value="1"/>
</dbReference>
<dbReference type="InterPro" id="IPR018247">
    <property type="entry name" value="EF_Hand_1_Ca_BS"/>
</dbReference>
<accession>A0A1I4GCW0</accession>
<dbReference type="GO" id="GO:0000272">
    <property type="term" value="P:polysaccharide catabolic process"/>
    <property type="evidence" value="ECO:0007669"/>
    <property type="project" value="InterPro"/>
</dbReference>
<dbReference type="STRING" id="52441.SAMN05216302_10529"/>
<dbReference type="RefSeq" id="WP_090703113.1">
    <property type="nucleotide sequence ID" value="NZ_FOSP01000052.1"/>
</dbReference>
<gene>
    <name evidence="1" type="ORF">SAMN05216302_10529</name>
</gene>